<dbReference type="SUPFAM" id="SSF46689">
    <property type="entry name" value="Homeodomain-like"/>
    <property type="match status" value="1"/>
</dbReference>
<dbReference type="STRING" id="1892869.ACGLYG10_1832"/>
<dbReference type="InterPro" id="IPR009057">
    <property type="entry name" value="Homeodomain-like_sf"/>
</dbReference>
<dbReference type="GO" id="GO:0003677">
    <property type="term" value="F:DNA binding"/>
    <property type="evidence" value="ECO:0007669"/>
    <property type="project" value="UniProtKB-UniRule"/>
</dbReference>
<dbReference type="Pfam" id="PF00440">
    <property type="entry name" value="TetR_N"/>
    <property type="match status" value="1"/>
</dbReference>
<accession>A0A1M4S099</accession>
<name>A0A1M4S099_9ACTO</name>
<protein>
    <submittedName>
        <fullName evidence="4">Tetr bacterial regulatory protein hth signature</fullName>
    </submittedName>
</protein>
<evidence type="ECO:0000256" key="1">
    <source>
        <dbReference type="ARBA" id="ARBA00023125"/>
    </source>
</evidence>
<keyword evidence="1 2" id="KW-0238">DNA-binding</keyword>
<evidence type="ECO:0000313" key="5">
    <source>
        <dbReference type="Proteomes" id="UP000184291"/>
    </source>
</evidence>
<gene>
    <name evidence="4" type="ORF">ACGLYG10_1832</name>
</gene>
<dbReference type="RefSeq" id="WP_073330809.1">
    <property type="nucleotide sequence ID" value="NZ_FQTT01000011.1"/>
</dbReference>
<dbReference type="PRINTS" id="PR00455">
    <property type="entry name" value="HTHTETR"/>
</dbReference>
<dbReference type="PANTHER" id="PTHR43479">
    <property type="entry name" value="ACREF/ENVCD OPERON REPRESSOR-RELATED"/>
    <property type="match status" value="1"/>
</dbReference>
<dbReference type="InterPro" id="IPR050624">
    <property type="entry name" value="HTH-type_Tx_Regulator"/>
</dbReference>
<organism evidence="4 5">
    <name type="scientific">Actinomyces glycerinitolerans</name>
    <dbReference type="NCBI Taxonomy" id="1892869"/>
    <lineage>
        <taxon>Bacteria</taxon>
        <taxon>Bacillati</taxon>
        <taxon>Actinomycetota</taxon>
        <taxon>Actinomycetes</taxon>
        <taxon>Actinomycetales</taxon>
        <taxon>Actinomycetaceae</taxon>
        <taxon>Actinomyces</taxon>
    </lineage>
</organism>
<dbReference type="InterPro" id="IPR001647">
    <property type="entry name" value="HTH_TetR"/>
</dbReference>
<reference evidence="5" key="1">
    <citation type="submission" date="2016-09" db="EMBL/GenBank/DDBJ databases">
        <authorList>
            <person name="Strepis N."/>
        </authorList>
    </citation>
    <scope>NUCLEOTIDE SEQUENCE [LARGE SCALE GENOMIC DNA]</scope>
</reference>
<dbReference type="PROSITE" id="PS50977">
    <property type="entry name" value="HTH_TETR_2"/>
    <property type="match status" value="1"/>
</dbReference>
<feature type="DNA-binding region" description="H-T-H motif" evidence="2">
    <location>
        <begin position="36"/>
        <end position="55"/>
    </location>
</feature>
<keyword evidence="5" id="KW-1185">Reference proteome</keyword>
<feature type="domain" description="HTH tetR-type" evidence="3">
    <location>
        <begin position="13"/>
        <end position="73"/>
    </location>
</feature>
<dbReference type="Proteomes" id="UP000184291">
    <property type="component" value="Unassembled WGS sequence"/>
</dbReference>
<dbReference type="PANTHER" id="PTHR43479:SF11">
    <property type="entry name" value="ACREF_ENVCD OPERON REPRESSOR-RELATED"/>
    <property type="match status" value="1"/>
</dbReference>
<proteinExistence type="predicted"/>
<dbReference type="AlphaFoldDB" id="A0A1M4S099"/>
<evidence type="ECO:0000313" key="4">
    <source>
        <dbReference type="EMBL" id="SHE25611.1"/>
    </source>
</evidence>
<dbReference type="Gene3D" id="1.10.357.10">
    <property type="entry name" value="Tetracycline Repressor, domain 2"/>
    <property type="match status" value="1"/>
</dbReference>
<dbReference type="OrthoDB" id="6637160at2"/>
<evidence type="ECO:0000256" key="2">
    <source>
        <dbReference type="PROSITE-ProRule" id="PRU00335"/>
    </source>
</evidence>
<sequence>MGNVRARTDAEVAARRAEILDATAALLAEQEYETVTLAAIAKKCSIARPSVYHYYATKEEVYLDLMRREYAAWATEIRVRFKRRMGREEFCRELADSLLGRRLILQLLAVSDASLRSKCGDEAIMDFQRDIHPFFAELAEVLRRQFPDAAESEREMFRTQLTMYSYSIYPLLSYPEGFVGQVGRMNLYGEVAPIEDLVKKGLMLLSAELP</sequence>
<dbReference type="EMBL" id="FQTT01000011">
    <property type="protein sequence ID" value="SHE25611.1"/>
    <property type="molecule type" value="Genomic_DNA"/>
</dbReference>
<evidence type="ECO:0000259" key="3">
    <source>
        <dbReference type="PROSITE" id="PS50977"/>
    </source>
</evidence>